<dbReference type="EMBL" id="JACIEB010000002">
    <property type="protein sequence ID" value="MBB3981262.1"/>
    <property type="molecule type" value="Genomic_DNA"/>
</dbReference>
<accession>A0A7W6DEH9</accession>
<evidence type="ECO:0000313" key="2">
    <source>
        <dbReference type="Proteomes" id="UP000552757"/>
    </source>
</evidence>
<protein>
    <submittedName>
        <fullName evidence="1">Uncharacterized protein</fullName>
    </submittedName>
</protein>
<organism evidence="1 2">
    <name type="scientific">Sphingobium fontiphilum</name>
    <dbReference type="NCBI Taxonomy" id="944425"/>
    <lineage>
        <taxon>Bacteria</taxon>
        <taxon>Pseudomonadati</taxon>
        <taxon>Pseudomonadota</taxon>
        <taxon>Alphaproteobacteria</taxon>
        <taxon>Sphingomonadales</taxon>
        <taxon>Sphingomonadaceae</taxon>
        <taxon>Sphingobium</taxon>
    </lineage>
</organism>
<dbReference type="Proteomes" id="UP000552757">
    <property type="component" value="Unassembled WGS sequence"/>
</dbReference>
<reference evidence="1 2" key="1">
    <citation type="submission" date="2020-08" db="EMBL/GenBank/DDBJ databases">
        <title>Genomic Encyclopedia of Type Strains, Phase IV (KMG-IV): sequencing the most valuable type-strain genomes for metagenomic binning, comparative biology and taxonomic classification.</title>
        <authorList>
            <person name="Goeker M."/>
        </authorList>
    </citation>
    <scope>NUCLEOTIDE SEQUENCE [LARGE SCALE GENOMIC DNA]</scope>
    <source>
        <strain evidence="1 2">DSM 29348</strain>
    </source>
</reference>
<name>A0A7W6DEH9_9SPHN</name>
<sequence>MEKNAEFDINYLLHRQQMSLIHANAARSAQGRAAYEDMARNYADRVHAYKMRNCAALQAA</sequence>
<dbReference type="AlphaFoldDB" id="A0A7W6DEH9"/>
<comment type="caution">
    <text evidence="1">The sequence shown here is derived from an EMBL/GenBank/DDBJ whole genome shotgun (WGS) entry which is preliminary data.</text>
</comment>
<keyword evidence="2" id="KW-1185">Reference proteome</keyword>
<dbReference type="RefSeq" id="WP_183954288.1">
    <property type="nucleotide sequence ID" value="NZ_JACIEB010000002.1"/>
</dbReference>
<evidence type="ECO:0000313" key="1">
    <source>
        <dbReference type="EMBL" id="MBB3981262.1"/>
    </source>
</evidence>
<gene>
    <name evidence="1" type="ORF">GGR44_000909</name>
</gene>
<proteinExistence type="predicted"/>